<dbReference type="Proteomes" id="UP000747542">
    <property type="component" value="Unassembled WGS sequence"/>
</dbReference>
<comment type="caution">
    <text evidence="2">The sequence shown here is derived from an EMBL/GenBank/DDBJ whole genome shotgun (WGS) entry which is preliminary data.</text>
</comment>
<accession>A0A8J5K0Y8</accession>
<name>A0A8J5K0Y8_HOMAM</name>
<reference evidence="2" key="1">
    <citation type="journal article" date="2021" name="Sci. Adv.">
        <title>The American lobster genome reveals insights on longevity, neural, and immune adaptations.</title>
        <authorList>
            <person name="Polinski J.M."/>
            <person name="Zimin A.V."/>
            <person name="Clark K.F."/>
            <person name="Kohn A.B."/>
            <person name="Sadowski N."/>
            <person name="Timp W."/>
            <person name="Ptitsyn A."/>
            <person name="Khanna P."/>
            <person name="Romanova D.Y."/>
            <person name="Williams P."/>
            <person name="Greenwood S.J."/>
            <person name="Moroz L.L."/>
            <person name="Walt D.R."/>
            <person name="Bodnar A.G."/>
        </authorList>
    </citation>
    <scope>NUCLEOTIDE SEQUENCE</scope>
    <source>
        <strain evidence="2">GMGI-L3</strain>
    </source>
</reference>
<dbReference type="AlphaFoldDB" id="A0A8J5K0Y8"/>
<evidence type="ECO:0000313" key="2">
    <source>
        <dbReference type="EMBL" id="KAG7168135.1"/>
    </source>
</evidence>
<proteinExistence type="predicted"/>
<gene>
    <name evidence="2" type="ORF">Hamer_G016765</name>
</gene>
<organism evidence="2 3">
    <name type="scientific">Homarus americanus</name>
    <name type="common">American lobster</name>
    <dbReference type="NCBI Taxonomy" id="6706"/>
    <lineage>
        <taxon>Eukaryota</taxon>
        <taxon>Metazoa</taxon>
        <taxon>Ecdysozoa</taxon>
        <taxon>Arthropoda</taxon>
        <taxon>Crustacea</taxon>
        <taxon>Multicrustacea</taxon>
        <taxon>Malacostraca</taxon>
        <taxon>Eumalacostraca</taxon>
        <taxon>Eucarida</taxon>
        <taxon>Decapoda</taxon>
        <taxon>Pleocyemata</taxon>
        <taxon>Astacidea</taxon>
        <taxon>Nephropoidea</taxon>
        <taxon>Nephropidae</taxon>
        <taxon>Homarus</taxon>
    </lineage>
</organism>
<evidence type="ECO:0000313" key="3">
    <source>
        <dbReference type="Proteomes" id="UP000747542"/>
    </source>
</evidence>
<protein>
    <submittedName>
        <fullName evidence="2">Uncharacterized protein</fullName>
    </submittedName>
</protein>
<sequence>MQASLDTGHAEPPERAHRPYSGNNNSSNHRNLDSETGRNLSQKTAKRKPITLRQVFCDGLLLAYAVNSDYLEFFSSYEFKSH</sequence>
<feature type="compositionally biased region" description="Basic and acidic residues" evidence="1">
    <location>
        <begin position="8"/>
        <end position="17"/>
    </location>
</feature>
<evidence type="ECO:0000256" key="1">
    <source>
        <dbReference type="SAM" id="MobiDB-lite"/>
    </source>
</evidence>
<keyword evidence="3" id="KW-1185">Reference proteome</keyword>
<feature type="region of interest" description="Disordered" evidence="1">
    <location>
        <begin position="1"/>
        <end position="45"/>
    </location>
</feature>
<dbReference type="EMBL" id="JAHLQT010020459">
    <property type="protein sequence ID" value="KAG7168135.1"/>
    <property type="molecule type" value="Genomic_DNA"/>
</dbReference>